<proteinExistence type="predicted"/>
<accession>A0A7W6RWK1</accession>
<evidence type="ECO:0000313" key="1">
    <source>
        <dbReference type="EMBL" id="MBB4284568.1"/>
    </source>
</evidence>
<reference evidence="1 2" key="1">
    <citation type="submission" date="2020-08" db="EMBL/GenBank/DDBJ databases">
        <title>Genome sequencing of Purple Non-Sulfur Bacteria from various extreme environments.</title>
        <authorList>
            <person name="Mayer M."/>
        </authorList>
    </citation>
    <scope>NUCLEOTIDE SEQUENCE [LARGE SCALE GENOMIC DNA]</scope>
    <source>
        <strain evidence="1 2">JA135</strain>
    </source>
</reference>
<dbReference type="EMBL" id="JACIGI010000002">
    <property type="protein sequence ID" value="MBB4284568.1"/>
    <property type="molecule type" value="Genomic_DNA"/>
</dbReference>
<dbReference type="Proteomes" id="UP000555728">
    <property type="component" value="Unassembled WGS sequence"/>
</dbReference>
<dbReference type="RefSeq" id="WP_184431053.1">
    <property type="nucleotide sequence ID" value="NZ_JACIGI010000002.1"/>
</dbReference>
<sequence length="121" mass="13487">MTQASVGPLFEQAVMHESVQPYFHIGAQPRRLPVTVHNTTDLGLGPFSLFGRPVVIREGSAEVRVGATDDQNILMVDALELGDDRAHLRFRHVVEGVVVEADYSRRDGDGWTLTRLEAYEE</sequence>
<evidence type="ECO:0000313" key="2">
    <source>
        <dbReference type="Proteomes" id="UP000555728"/>
    </source>
</evidence>
<gene>
    <name evidence="1" type="ORF">GGD88_000275</name>
</gene>
<dbReference type="AlphaFoldDB" id="A0A7W6RWK1"/>
<name>A0A7W6RWK1_9PROT</name>
<protein>
    <submittedName>
        <fullName evidence="1">Uncharacterized protein</fullName>
    </submittedName>
</protein>
<keyword evidence="2" id="KW-1185">Reference proteome</keyword>
<comment type="caution">
    <text evidence="1">The sequence shown here is derived from an EMBL/GenBank/DDBJ whole genome shotgun (WGS) entry which is preliminary data.</text>
</comment>
<organism evidence="1 2">
    <name type="scientific">Roseospira goensis</name>
    <dbReference type="NCBI Taxonomy" id="391922"/>
    <lineage>
        <taxon>Bacteria</taxon>
        <taxon>Pseudomonadati</taxon>
        <taxon>Pseudomonadota</taxon>
        <taxon>Alphaproteobacteria</taxon>
        <taxon>Rhodospirillales</taxon>
        <taxon>Rhodospirillaceae</taxon>
        <taxon>Roseospira</taxon>
    </lineage>
</organism>